<name>A0A0L6JQI8_9FIRM</name>
<protein>
    <submittedName>
        <fullName evidence="1">Uncharacterized protein</fullName>
    </submittedName>
</protein>
<dbReference type="STRING" id="398512.Bccel_3325"/>
<organism evidence="1 2">
    <name type="scientific">Pseudobacteroides cellulosolvens ATCC 35603 = DSM 2933</name>
    <dbReference type="NCBI Taxonomy" id="398512"/>
    <lineage>
        <taxon>Bacteria</taxon>
        <taxon>Bacillati</taxon>
        <taxon>Bacillota</taxon>
        <taxon>Clostridia</taxon>
        <taxon>Eubacteriales</taxon>
        <taxon>Oscillospiraceae</taxon>
        <taxon>Pseudobacteroides</taxon>
    </lineage>
</organism>
<comment type="caution">
    <text evidence="1">The sequence shown here is derived from an EMBL/GenBank/DDBJ whole genome shotgun (WGS) entry which is preliminary data.</text>
</comment>
<evidence type="ECO:0000313" key="1">
    <source>
        <dbReference type="EMBL" id="KNY28054.1"/>
    </source>
</evidence>
<proteinExistence type="predicted"/>
<sequence>MDYKSQILFWTSIMRDHAIFQVNGLARISGSSKWTFMLHRIQKDVIIWAFNMPTSDEPIAKYNKSADKRSNRI</sequence>
<dbReference type="Proteomes" id="UP000036923">
    <property type="component" value="Unassembled WGS sequence"/>
</dbReference>
<reference evidence="2" key="1">
    <citation type="submission" date="2015-07" db="EMBL/GenBank/DDBJ databases">
        <title>Near-Complete Genome Sequence of the Cellulolytic Bacterium Bacteroides (Pseudobacteroides) cellulosolvens ATCC 35603.</title>
        <authorList>
            <person name="Dassa B."/>
            <person name="Utturkar S.M."/>
            <person name="Klingeman D.M."/>
            <person name="Hurt R.A."/>
            <person name="Keller M."/>
            <person name="Xu J."/>
            <person name="Reddy Y.H.K."/>
            <person name="Borovok I."/>
            <person name="Grinberg I.R."/>
            <person name="Lamed R."/>
            <person name="Zhivin O."/>
            <person name="Bayer E.A."/>
            <person name="Brown S.D."/>
        </authorList>
    </citation>
    <scope>NUCLEOTIDE SEQUENCE [LARGE SCALE GENOMIC DNA]</scope>
    <source>
        <strain evidence="2">DSM 2933</strain>
    </source>
</reference>
<dbReference type="EMBL" id="LGTC01000001">
    <property type="protein sequence ID" value="KNY28054.1"/>
    <property type="molecule type" value="Genomic_DNA"/>
</dbReference>
<dbReference type="AlphaFoldDB" id="A0A0L6JQI8"/>
<gene>
    <name evidence="1" type="ORF">Bccel_3325</name>
</gene>
<evidence type="ECO:0000313" key="2">
    <source>
        <dbReference type="Proteomes" id="UP000036923"/>
    </source>
</evidence>
<accession>A0A0L6JQI8</accession>
<dbReference type="RefSeq" id="WP_160317735.1">
    <property type="nucleotide sequence ID" value="NZ_LGTC01000001.1"/>
</dbReference>
<keyword evidence="2" id="KW-1185">Reference proteome</keyword>